<dbReference type="Pfam" id="PF02502">
    <property type="entry name" value="LacAB_rpiB"/>
    <property type="match status" value="1"/>
</dbReference>
<feature type="non-terminal residue" evidence="2">
    <location>
        <position position="62"/>
    </location>
</feature>
<organism evidence="2">
    <name type="scientific">gut metagenome</name>
    <dbReference type="NCBI Taxonomy" id="749906"/>
    <lineage>
        <taxon>unclassified sequences</taxon>
        <taxon>metagenomes</taxon>
        <taxon>organismal metagenomes</taxon>
    </lineage>
</organism>
<protein>
    <submittedName>
        <fullName evidence="2">Ribose-5-phosphate isomerase B</fullName>
    </submittedName>
</protein>
<reference evidence="2" key="1">
    <citation type="journal article" date="2012" name="PLoS ONE">
        <title>Gene sets for utilization of primary and secondary nutrition supplies in the distal gut of endangered iberian lynx.</title>
        <authorList>
            <person name="Alcaide M."/>
            <person name="Messina E."/>
            <person name="Richter M."/>
            <person name="Bargiela R."/>
            <person name="Peplies J."/>
            <person name="Huws S.A."/>
            <person name="Newbold C.J."/>
            <person name="Golyshin P.N."/>
            <person name="Simon M.A."/>
            <person name="Lopez G."/>
            <person name="Yakimov M.M."/>
            <person name="Ferrer M."/>
        </authorList>
    </citation>
    <scope>NUCLEOTIDE SEQUENCE</scope>
</reference>
<accession>J9FXS5</accession>
<evidence type="ECO:0000313" key="2">
    <source>
        <dbReference type="EMBL" id="EJW99358.1"/>
    </source>
</evidence>
<name>J9FXS5_9ZZZZ</name>
<dbReference type="GO" id="GO:0005975">
    <property type="term" value="P:carbohydrate metabolic process"/>
    <property type="evidence" value="ECO:0007669"/>
    <property type="project" value="InterPro"/>
</dbReference>
<gene>
    <name evidence="2" type="ORF">EVA_12536</name>
</gene>
<dbReference type="InterPro" id="IPR003500">
    <property type="entry name" value="RpiB_LacA_LacB"/>
</dbReference>
<dbReference type="SUPFAM" id="SSF89623">
    <property type="entry name" value="Ribose/Galactose isomerase RpiB/AlsB"/>
    <property type="match status" value="1"/>
</dbReference>
<evidence type="ECO:0000256" key="1">
    <source>
        <dbReference type="SAM" id="MobiDB-lite"/>
    </source>
</evidence>
<dbReference type="EMBL" id="AMCI01003848">
    <property type="protein sequence ID" value="EJW99358.1"/>
    <property type="molecule type" value="Genomic_DNA"/>
</dbReference>
<dbReference type="Gene3D" id="3.40.1400.10">
    <property type="entry name" value="Sugar-phosphate isomerase, RpiB/LacA/LacB"/>
    <property type="match status" value="1"/>
</dbReference>
<dbReference type="AlphaFoldDB" id="J9FXS5"/>
<sequence>MRIGIGNDHVAIGMKNIIKEHLESLGHEVVDFGTDSPERFDYPIAGYGSQGRGIGRRRPRRP</sequence>
<proteinExistence type="predicted"/>
<dbReference type="GO" id="GO:0016853">
    <property type="term" value="F:isomerase activity"/>
    <property type="evidence" value="ECO:0007669"/>
    <property type="project" value="UniProtKB-KW"/>
</dbReference>
<keyword evidence="2" id="KW-0413">Isomerase</keyword>
<feature type="region of interest" description="Disordered" evidence="1">
    <location>
        <begin position="41"/>
        <end position="62"/>
    </location>
</feature>
<comment type="caution">
    <text evidence="2">The sequence shown here is derived from an EMBL/GenBank/DDBJ whole genome shotgun (WGS) entry which is preliminary data.</text>
</comment>
<dbReference type="InterPro" id="IPR036569">
    <property type="entry name" value="RpiB_LacA_LacB_sf"/>
</dbReference>